<evidence type="ECO:0000313" key="4">
    <source>
        <dbReference type="EMBL" id="SNV58698.1"/>
    </source>
</evidence>
<dbReference type="EMBL" id="LT906470">
    <property type="protein sequence ID" value="SNV58698.1"/>
    <property type="molecule type" value="Genomic_DNA"/>
</dbReference>
<evidence type="ECO:0000256" key="2">
    <source>
        <dbReference type="ARBA" id="ARBA00022801"/>
    </source>
</evidence>
<proteinExistence type="inferred from homology"/>
<evidence type="ECO:0000256" key="1">
    <source>
        <dbReference type="ARBA" id="ARBA00008324"/>
    </source>
</evidence>
<dbReference type="NCBIfam" id="TIGR00369">
    <property type="entry name" value="unchar_dom_1"/>
    <property type="match status" value="1"/>
</dbReference>
<reference evidence="4 5" key="1">
    <citation type="submission" date="2017-06" db="EMBL/GenBank/DDBJ databases">
        <authorList>
            <consortium name="Pathogen Informatics"/>
        </authorList>
    </citation>
    <scope>NUCLEOTIDE SEQUENCE [LARGE SCALE GENOMIC DNA]</scope>
    <source>
        <strain evidence="4 5">NCTC12018</strain>
    </source>
</reference>
<dbReference type="PANTHER" id="PTHR43240:SF5">
    <property type="entry name" value="1,4-DIHYDROXY-2-NAPHTHOYL-COA THIOESTERASE 1"/>
    <property type="match status" value="1"/>
</dbReference>
<dbReference type="AlphaFoldDB" id="A0A239YKG2"/>
<dbReference type="RefSeq" id="WP_095065292.1">
    <property type="nucleotide sequence ID" value="NZ_LT906470.1"/>
</dbReference>
<name>A0A239YKG2_9FIRM</name>
<dbReference type="InterPro" id="IPR003736">
    <property type="entry name" value="PAAI_dom"/>
</dbReference>
<comment type="similarity">
    <text evidence="1">Belongs to the thioesterase PaaI family.</text>
</comment>
<dbReference type="Pfam" id="PF03061">
    <property type="entry name" value="4HBT"/>
    <property type="match status" value="1"/>
</dbReference>
<gene>
    <name evidence="4" type="ORF">SAMEA44547418_00400</name>
</gene>
<keyword evidence="2 4" id="KW-0378">Hydrolase</keyword>
<dbReference type="Gene3D" id="3.10.129.10">
    <property type="entry name" value="Hotdog Thioesterase"/>
    <property type="match status" value="1"/>
</dbReference>
<dbReference type="EC" id="3.1.2.-" evidence="4"/>
<dbReference type="InterPro" id="IPR006683">
    <property type="entry name" value="Thioestr_dom"/>
</dbReference>
<dbReference type="PANTHER" id="PTHR43240">
    <property type="entry name" value="1,4-DIHYDROXY-2-NAPHTHOYL-COA THIOESTERASE 1"/>
    <property type="match status" value="1"/>
</dbReference>
<feature type="domain" description="Thioesterase" evidence="3">
    <location>
        <begin position="34"/>
        <end position="110"/>
    </location>
</feature>
<keyword evidence="5" id="KW-1185">Reference proteome</keyword>
<dbReference type="Proteomes" id="UP000214973">
    <property type="component" value="Chromosome 1"/>
</dbReference>
<dbReference type="SUPFAM" id="SSF54637">
    <property type="entry name" value="Thioesterase/thiol ester dehydrase-isomerase"/>
    <property type="match status" value="1"/>
</dbReference>
<dbReference type="CDD" id="cd03443">
    <property type="entry name" value="PaaI_thioesterase"/>
    <property type="match status" value="1"/>
</dbReference>
<dbReference type="InterPro" id="IPR029069">
    <property type="entry name" value="HotDog_dom_sf"/>
</dbReference>
<dbReference type="GO" id="GO:0061522">
    <property type="term" value="F:1,4-dihydroxy-2-naphthoyl-CoA thioesterase activity"/>
    <property type="evidence" value="ECO:0007669"/>
    <property type="project" value="TreeGrafter"/>
</dbReference>
<evidence type="ECO:0000313" key="5">
    <source>
        <dbReference type="Proteomes" id="UP000214973"/>
    </source>
</evidence>
<protein>
    <submittedName>
        <fullName evidence="4">Putative esterase HI_1161</fullName>
        <ecNumber evidence="4">3.1.2.-</ecNumber>
    </submittedName>
</protein>
<dbReference type="KEGG" id="vrm:44547418_00400"/>
<evidence type="ECO:0000259" key="3">
    <source>
        <dbReference type="Pfam" id="PF03061"/>
    </source>
</evidence>
<sequence length="125" mass="13864">MTLIESLQIDKPHMTSDNTCEAVMHLGDFHSQPQGYLNGGATLAFAEIVAGMMTNEIIDESKFGVGQSVTANHLRPMKCEGELTARGTLLVKGQTSHVWRFDMLDNRERLISQVTVTLAIVNFER</sequence>
<organism evidence="4 5">
    <name type="scientific">Veillonella rodentium</name>
    <dbReference type="NCBI Taxonomy" id="248315"/>
    <lineage>
        <taxon>Bacteria</taxon>
        <taxon>Bacillati</taxon>
        <taxon>Bacillota</taxon>
        <taxon>Negativicutes</taxon>
        <taxon>Veillonellales</taxon>
        <taxon>Veillonellaceae</taxon>
        <taxon>Veillonella</taxon>
    </lineage>
</organism>
<dbReference type="GO" id="GO:0005829">
    <property type="term" value="C:cytosol"/>
    <property type="evidence" value="ECO:0007669"/>
    <property type="project" value="TreeGrafter"/>
</dbReference>
<accession>A0A239YKG2</accession>